<evidence type="ECO:0000256" key="2">
    <source>
        <dbReference type="ARBA" id="ARBA00005262"/>
    </source>
</evidence>
<comment type="similarity">
    <text evidence="2">Belongs to the chromate ion transporter (CHR) (TC 2.A.51) family.</text>
</comment>
<dbReference type="PANTHER" id="PTHR43663:SF1">
    <property type="entry name" value="CHROMATE TRANSPORTER"/>
    <property type="match status" value="1"/>
</dbReference>
<evidence type="ECO:0000256" key="5">
    <source>
        <dbReference type="ARBA" id="ARBA00022989"/>
    </source>
</evidence>
<evidence type="ECO:0000256" key="7">
    <source>
        <dbReference type="SAM" id="Phobius"/>
    </source>
</evidence>
<dbReference type="PANTHER" id="PTHR43663">
    <property type="entry name" value="CHROMATE TRANSPORT PROTEIN-RELATED"/>
    <property type="match status" value="1"/>
</dbReference>
<evidence type="ECO:0000256" key="4">
    <source>
        <dbReference type="ARBA" id="ARBA00022692"/>
    </source>
</evidence>
<accession>A0ABW0RZ72</accession>
<keyword evidence="9" id="KW-1185">Reference proteome</keyword>
<proteinExistence type="inferred from homology"/>
<dbReference type="RefSeq" id="WP_379770406.1">
    <property type="nucleotide sequence ID" value="NZ_JBHSMZ010000006.1"/>
</dbReference>
<name>A0ABW0RZ72_9BURK</name>
<feature type="transmembrane region" description="Helical" evidence="7">
    <location>
        <begin position="24"/>
        <end position="43"/>
    </location>
</feature>
<dbReference type="Proteomes" id="UP001596086">
    <property type="component" value="Unassembled WGS sequence"/>
</dbReference>
<dbReference type="Pfam" id="PF02417">
    <property type="entry name" value="Chromate_transp"/>
    <property type="match status" value="1"/>
</dbReference>
<evidence type="ECO:0000256" key="1">
    <source>
        <dbReference type="ARBA" id="ARBA00004651"/>
    </source>
</evidence>
<keyword evidence="3" id="KW-1003">Cell membrane</keyword>
<keyword evidence="6 7" id="KW-0472">Membrane</keyword>
<comment type="subcellular location">
    <subcellularLocation>
        <location evidence="1">Cell membrane</location>
        <topology evidence="1">Multi-pass membrane protein</topology>
    </subcellularLocation>
</comment>
<feature type="transmembrane region" description="Helical" evidence="7">
    <location>
        <begin position="124"/>
        <end position="146"/>
    </location>
</feature>
<feature type="transmembrane region" description="Helical" evidence="7">
    <location>
        <begin position="86"/>
        <end position="112"/>
    </location>
</feature>
<organism evidence="8 9">
    <name type="scientific">Massilia aerilata</name>
    <dbReference type="NCBI Taxonomy" id="453817"/>
    <lineage>
        <taxon>Bacteria</taxon>
        <taxon>Pseudomonadati</taxon>
        <taxon>Pseudomonadota</taxon>
        <taxon>Betaproteobacteria</taxon>
        <taxon>Burkholderiales</taxon>
        <taxon>Oxalobacteraceae</taxon>
        <taxon>Telluria group</taxon>
        <taxon>Massilia</taxon>
    </lineage>
</organism>
<protein>
    <submittedName>
        <fullName evidence="8">Chromate transporter</fullName>
    </submittedName>
</protein>
<dbReference type="EMBL" id="JBHSMZ010000006">
    <property type="protein sequence ID" value="MFC5548990.1"/>
    <property type="molecule type" value="Genomic_DNA"/>
</dbReference>
<keyword evidence="5 7" id="KW-1133">Transmembrane helix</keyword>
<reference evidence="9" key="1">
    <citation type="journal article" date="2019" name="Int. J. Syst. Evol. Microbiol.">
        <title>The Global Catalogue of Microorganisms (GCM) 10K type strain sequencing project: providing services to taxonomists for standard genome sequencing and annotation.</title>
        <authorList>
            <consortium name="The Broad Institute Genomics Platform"/>
            <consortium name="The Broad Institute Genome Sequencing Center for Infectious Disease"/>
            <person name="Wu L."/>
            <person name="Ma J."/>
        </authorList>
    </citation>
    <scope>NUCLEOTIDE SEQUENCE [LARGE SCALE GENOMIC DNA]</scope>
    <source>
        <strain evidence="9">CGMCC 4.5798</strain>
    </source>
</reference>
<evidence type="ECO:0000256" key="3">
    <source>
        <dbReference type="ARBA" id="ARBA00022475"/>
    </source>
</evidence>
<comment type="caution">
    <text evidence="8">The sequence shown here is derived from an EMBL/GenBank/DDBJ whole genome shotgun (WGS) entry which is preliminary data.</text>
</comment>
<sequence>MSNPPQPSPGESASPPRPQSLSDLFISFTWLALQGFGGVLAVVQRELVERKRWMTQEEFIEDWAVAQIMPGPNVVNLSLMIGGRWFGLPGALAALGGLLALPLLLVLGLAVLHDRFADSPQVAGALRGMAAVSAGLIGAAGLKLAVALKRSPLPMPWCVAIATLGFVLVALLKCPLLYVLGGLGGLGCILTWRRLAA</sequence>
<evidence type="ECO:0000256" key="6">
    <source>
        <dbReference type="ARBA" id="ARBA00023136"/>
    </source>
</evidence>
<evidence type="ECO:0000313" key="8">
    <source>
        <dbReference type="EMBL" id="MFC5548990.1"/>
    </source>
</evidence>
<evidence type="ECO:0000313" key="9">
    <source>
        <dbReference type="Proteomes" id="UP001596086"/>
    </source>
</evidence>
<gene>
    <name evidence="8" type="ORF">ACFPO9_10720</name>
</gene>
<feature type="transmembrane region" description="Helical" evidence="7">
    <location>
        <begin position="177"/>
        <end position="195"/>
    </location>
</feature>
<dbReference type="InterPro" id="IPR052518">
    <property type="entry name" value="CHR_Transporter"/>
</dbReference>
<keyword evidence="4 7" id="KW-0812">Transmembrane</keyword>
<feature type="transmembrane region" description="Helical" evidence="7">
    <location>
        <begin position="153"/>
        <end position="171"/>
    </location>
</feature>
<dbReference type="InterPro" id="IPR003370">
    <property type="entry name" value="Chromate_transpt"/>
</dbReference>